<evidence type="ECO:0000256" key="1">
    <source>
        <dbReference type="SAM" id="Phobius"/>
    </source>
</evidence>
<dbReference type="InterPro" id="IPR023352">
    <property type="entry name" value="MAPEG-like_dom_sf"/>
</dbReference>
<keyword evidence="3" id="KW-1185">Reference proteome</keyword>
<feature type="transmembrane region" description="Helical" evidence="1">
    <location>
        <begin position="63"/>
        <end position="83"/>
    </location>
</feature>
<protein>
    <recommendedName>
        <fullName evidence="4">MAPEG family protein</fullName>
    </recommendedName>
</protein>
<dbReference type="EMBL" id="JNBS01000292">
    <property type="protein sequence ID" value="OQS06920.1"/>
    <property type="molecule type" value="Genomic_DNA"/>
</dbReference>
<reference evidence="2 3" key="1">
    <citation type="journal article" date="2014" name="Genome Biol. Evol.">
        <title>The secreted proteins of Achlya hypogyna and Thraustotheca clavata identify the ancestral oomycete secretome and reveal gene acquisitions by horizontal gene transfer.</title>
        <authorList>
            <person name="Misner I."/>
            <person name="Blouin N."/>
            <person name="Leonard G."/>
            <person name="Richards T.A."/>
            <person name="Lane C.E."/>
        </authorList>
    </citation>
    <scope>NUCLEOTIDE SEQUENCE [LARGE SCALE GENOMIC DNA]</scope>
    <source>
        <strain evidence="2 3">ATCC 34112</strain>
    </source>
</reference>
<evidence type="ECO:0000313" key="2">
    <source>
        <dbReference type="EMBL" id="OQS06920.1"/>
    </source>
</evidence>
<dbReference type="Gene3D" id="1.20.120.550">
    <property type="entry name" value="Membrane associated eicosanoid/glutathione metabolism-like domain"/>
    <property type="match status" value="1"/>
</dbReference>
<dbReference type="AlphaFoldDB" id="A0A1W0AA73"/>
<comment type="caution">
    <text evidence="2">The sequence shown here is derived from an EMBL/GenBank/DDBJ whole genome shotgun (WGS) entry which is preliminary data.</text>
</comment>
<sequence length="215" mass="23664">MDKTLGDNGLPTNTAKKPQNYAAAILICITFIFGVATAYYGVYTRGPMTKYNQRIEKLLHDDLHWACASIVIFGRIVAFVNAYPMAHKARVVLPHSGNLRANLFFYHQIGKNASSSIVALIEDGAIGAYNRANRSLHHMIENYGALLAGLTLGCQVFPFQVFLLVCAYGFGRLLHQIGYTRGFGYHAPGYIISTLALSTLEGLHFLIAIKGFGYL</sequence>
<dbReference type="Proteomes" id="UP000243217">
    <property type="component" value="Unassembled WGS sequence"/>
</dbReference>
<dbReference type="SUPFAM" id="SSF161084">
    <property type="entry name" value="MAPEG domain-like"/>
    <property type="match status" value="1"/>
</dbReference>
<keyword evidence="1" id="KW-1133">Transmembrane helix</keyword>
<organism evidence="2 3">
    <name type="scientific">Thraustotheca clavata</name>
    <dbReference type="NCBI Taxonomy" id="74557"/>
    <lineage>
        <taxon>Eukaryota</taxon>
        <taxon>Sar</taxon>
        <taxon>Stramenopiles</taxon>
        <taxon>Oomycota</taxon>
        <taxon>Saprolegniomycetes</taxon>
        <taxon>Saprolegniales</taxon>
        <taxon>Achlyaceae</taxon>
        <taxon>Thraustotheca</taxon>
    </lineage>
</organism>
<feature type="transmembrane region" description="Helical" evidence="1">
    <location>
        <begin position="190"/>
        <end position="209"/>
    </location>
</feature>
<evidence type="ECO:0000313" key="3">
    <source>
        <dbReference type="Proteomes" id="UP000243217"/>
    </source>
</evidence>
<dbReference type="OrthoDB" id="61546at2759"/>
<feature type="transmembrane region" description="Helical" evidence="1">
    <location>
        <begin position="143"/>
        <end position="170"/>
    </location>
</feature>
<keyword evidence="1" id="KW-0812">Transmembrane</keyword>
<name>A0A1W0AA73_9STRA</name>
<feature type="transmembrane region" description="Helical" evidence="1">
    <location>
        <begin position="21"/>
        <end position="43"/>
    </location>
</feature>
<keyword evidence="1" id="KW-0472">Membrane</keyword>
<accession>A0A1W0AA73</accession>
<proteinExistence type="predicted"/>
<gene>
    <name evidence="2" type="ORF">THRCLA_20257</name>
</gene>
<evidence type="ECO:0008006" key="4">
    <source>
        <dbReference type="Google" id="ProtNLM"/>
    </source>
</evidence>